<dbReference type="Pfam" id="PF00149">
    <property type="entry name" value="Metallophos"/>
    <property type="match status" value="1"/>
</dbReference>
<reference evidence="2 3" key="1">
    <citation type="submission" date="2019-08" db="EMBL/GenBank/DDBJ databases">
        <title>In-depth cultivation of the pig gut microbiome towards novel bacterial diversity and tailored functional studies.</title>
        <authorList>
            <person name="Wylensek D."/>
            <person name="Hitch T.C.A."/>
            <person name="Clavel T."/>
        </authorList>
    </citation>
    <scope>NUCLEOTIDE SEQUENCE [LARGE SCALE GENOMIC DNA]</scope>
    <source>
        <strain evidence="2 3">WCA3-601-WT-6J</strain>
    </source>
</reference>
<accession>A0A6I2UA58</accession>
<feature type="domain" description="Calcineurin-like phosphoesterase" evidence="1">
    <location>
        <begin position="5"/>
        <end position="212"/>
    </location>
</feature>
<dbReference type="InterPro" id="IPR004843">
    <property type="entry name" value="Calcineurin-like_PHP"/>
</dbReference>
<protein>
    <submittedName>
        <fullName evidence="2">Metallophosphoesterase</fullName>
    </submittedName>
</protein>
<name>A0A6I2UA58_9FIRM</name>
<proteinExistence type="predicted"/>
<dbReference type="GO" id="GO:0016787">
    <property type="term" value="F:hydrolase activity"/>
    <property type="evidence" value="ECO:0007669"/>
    <property type="project" value="InterPro"/>
</dbReference>
<dbReference type="CDD" id="cd00838">
    <property type="entry name" value="MPP_superfamily"/>
    <property type="match status" value="1"/>
</dbReference>
<dbReference type="AlphaFoldDB" id="A0A6I2UA58"/>
<dbReference type="EMBL" id="VUNJ01000015">
    <property type="protein sequence ID" value="MST92873.1"/>
    <property type="molecule type" value="Genomic_DNA"/>
</dbReference>
<organism evidence="2 3">
    <name type="scientific">Ruthenibacterium lactatiformans</name>
    <dbReference type="NCBI Taxonomy" id="1550024"/>
    <lineage>
        <taxon>Bacteria</taxon>
        <taxon>Bacillati</taxon>
        <taxon>Bacillota</taxon>
        <taxon>Clostridia</taxon>
        <taxon>Eubacteriales</taxon>
        <taxon>Oscillospiraceae</taxon>
        <taxon>Ruthenibacterium</taxon>
    </lineage>
</organism>
<dbReference type="Proteomes" id="UP000431913">
    <property type="component" value="Unassembled WGS sequence"/>
</dbReference>
<comment type="caution">
    <text evidence="2">The sequence shown here is derived from an EMBL/GenBank/DDBJ whole genome shotgun (WGS) entry which is preliminary data.</text>
</comment>
<gene>
    <name evidence="2" type="ORF">FYJ76_13200</name>
</gene>
<dbReference type="Gene3D" id="3.60.21.10">
    <property type="match status" value="1"/>
</dbReference>
<dbReference type="InterPro" id="IPR029052">
    <property type="entry name" value="Metallo-depent_PP-like"/>
</dbReference>
<sequence length="236" mass="27176">MVFYTGDPHGDVAEIVKFCRQMRLQPADTLVILGDVGANYYLNKRDIYVKEQLDACGPTVLCIHGNHECRPAHVPGYGLQDWSGGQVYAQPEYPHVLFAVDGEVYTLEGRDHLVIGGAYSVDKYYRLMRGFRWWEDEQPDEATKAKVERVLVARGWQVPVVLSHTCPFKYEPVEAFLPGIDQGSVDSSTERWLDTIDDRLTCDAWYCGHWHINKRIGRMHFLFHEFEVMQSHKTQP</sequence>
<evidence type="ECO:0000313" key="3">
    <source>
        <dbReference type="Proteomes" id="UP000431913"/>
    </source>
</evidence>
<evidence type="ECO:0000313" key="2">
    <source>
        <dbReference type="EMBL" id="MST92873.1"/>
    </source>
</evidence>
<evidence type="ECO:0000259" key="1">
    <source>
        <dbReference type="Pfam" id="PF00149"/>
    </source>
</evidence>
<dbReference type="RefSeq" id="WP_154523394.1">
    <property type="nucleotide sequence ID" value="NZ_JAETPD010000022.1"/>
</dbReference>
<dbReference type="SUPFAM" id="SSF56300">
    <property type="entry name" value="Metallo-dependent phosphatases"/>
    <property type="match status" value="1"/>
</dbReference>